<organism evidence="1 2">
    <name type="scientific">Araneus ventricosus</name>
    <name type="common">Orbweaver spider</name>
    <name type="synonym">Epeira ventricosa</name>
    <dbReference type="NCBI Taxonomy" id="182803"/>
    <lineage>
        <taxon>Eukaryota</taxon>
        <taxon>Metazoa</taxon>
        <taxon>Ecdysozoa</taxon>
        <taxon>Arthropoda</taxon>
        <taxon>Chelicerata</taxon>
        <taxon>Arachnida</taxon>
        <taxon>Araneae</taxon>
        <taxon>Araneomorphae</taxon>
        <taxon>Entelegynae</taxon>
        <taxon>Araneoidea</taxon>
        <taxon>Araneidae</taxon>
        <taxon>Araneus</taxon>
    </lineage>
</organism>
<keyword evidence="2" id="KW-1185">Reference proteome</keyword>
<gene>
    <name evidence="1" type="ORF">AVEN_95870_1</name>
</gene>
<dbReference type="AlphaFoldDB" id="A0A4Y2N937"/>
<accession>A0A4Y2N937</accession>
<reference evidence="1 2" key="1">
    <citation type="journal article" date="2019" name="Sci. Rep.">
        <title>Orb-weaving spider Araneus ventricosus genome elucidates the spidroin gene catalogue.</title>
        <authorList>
            <person name="Kono N."/>
            <person name="Nakamura H."/>
            <person name="Ohtoshi R."/>
            <person name="Moran D.A.P."/>
            <person name="Shinohara A."/>
            <person name="Yoshida Y."/>
            <person name="Fujiwara M."/>
            <person name="Mori M."/>
            <person name="Tomita M."/>
            <person name="Arakawa K."/>
        </authorList>
    </citation>
    <scope>NUCLEOTIDE SEQUENCE [LARGE SCALE GENOMIC DNA]</scope>
</reference>
<name>A0A4Y2N937_ARAVE</name>
<sequence length="69" mass="8150">MRIEWQRTLSDHSPEDCKLRQIFYYKEFGPLDFFMWDLVKDYASEAFANTRELKHGITAAIHSIAPQDA</sequence>
<dbReference type="EMBL" id="BGPR01008696">
    <property type="protein sequence ID" value="GBN35443.1"/>
    <property type="molecule type" value="Genomic_DNA"/>
</dbReference>
<dbReference type="Proteomes" id="UP000499080">
    <property type="component" value="Unassembled WGS sequence"/>
</dbReference>
<evidence type="ECO:0000313" key="2">
    <source>
        <dbReference type="Proteomes" id="UP000499080"/>
    </source>
</evidence>
<evidence type="ECO:0000313" key="1">
    <source>
        <dbReference type="EMBL" id="GBN35443.1"/>
    </source>
</evidence>
<protein>
    <submittedName>
        <fullName evidence="1">Uncharacterized protein</fullName>
    </submittedName>
</protein>
<proteinExistence type="predicted"/>
<comment type="caution">
    <text evidence="1">The sequence shown here is derived from an EMBL/GenBank/DDBJ whole genome shotgun (WGS) entry which is preliminary data.</text>
</comment>